<dbReference type="OrthoDB" id="706486at2"/>
<gene>
    <name evidence="2" type="ORF">SAMN05216324_101181</name>
</gene>
<organism evidence="2 3">
    <name type="scientific">Chryseobacterium limigenitum</name>
    <dbReference type="NCBI Taxonomy" id="1612149"/>
    <lineage>
        <taxon>Bacteria</taxon>
        <taxon>Pseudomonadati</taxon>
        <taxon>Bacteroidota</taxon>
        <taxon>Flavobacteriia</taxon>
        <taxon>Flavobacteriales</taxon>
        <taxon>Weeksellaceae</taxon>
        <taxon>Chryseobacterium group</taxon>
        <taxon>Chryseobacterium</taxon>
    </lineage>
</organism>
<protein>
    <recommendedName>
        <fullName evidence="4">Cell-wall binding lipoprotein</fullName>
    </recommendedName>
</protein>
<dbReference type="AlphaFoldDB" id="A0A1K2IC85"/>
<name>A0A1K2IC85_9FLAO</name>
<dbReference type="Proteomes" id="UP000182034">
    <property type="component" value="Unassembled WGS sequence"/>
</dbReference>
<dbReference type="EMBL" id="FPKW01000001">
    <property type="protein sequence ID" value="SFZ90037.1"/>
    <property type="molecule type" value="Genomic_DNA"/>
</dbReference>
<keyword evidence="3" id="KW-1185">Reference proteome</keyword>
<keyword evidence="1" id="KW-0175">Coiled coil</keyword>
<evidence type="ECO:0000313" key="2">
    <source>
        <dbReference type="EMBL" id="SFZ90037.1"/>
    </source>
</evidence>
<accession>A0A1K2IC85</accession>
<evidence type="ECO:0008006" key="4">
    <source>
        <dbReference type="Google" id="ProtNLM"/>
    </source>
</evidence>
<dbReference type="RefSeq" id="WP_072406952.1">
    <property type="nucleotide sequence ID" value="NZ_FPKW01000001.1"/>
</dbReference>
<sequence>MKKIIFSSILALSLIYCSENKSENKPIIKNAVDNADSSVKSSFESGRRENMIHEIYNELMKNDKNLQALDDKIDNVDEETEKVTSQYNDVIDKTENYYTDANALTAAISDTILKQEINKDIKASSEKYQIKTKRIKDLIEEVSKNRVKLHDQYVIFQIKKTLPEIEKYQNAHPLKTDSLNNFINKQNQLLNELKNLK</sequence>
<proteinExistence type="predicted"/>
<feature type="coiled-coil region" evidence="1">
    <location>
        <begin position="59"/>
        <end position="86"/>
    </location>
</feature>
<evidence type="ECO:0000256" key="1">
    <source>
        <dbReference type="SAM" id="Coils"/>
    </source>
</evidence>
<evidence type="ECO:0000313" key="3">
    <source>
        <dbReference type="Proteomes" id="UP000182034"/>
    </source>
</evidence>
<reference evidence="3" key="1">
    <citation type="submission" date="2016-10" db="EMBL/GenBank/DDBJ databases">
        <authorList>
            <person name="Varghese N."/>
            <person name="Submissions S."/>
        </authorList>
    </citation>
    <scope>NUCLEOTIDE SEQUENCE [LARGE SCALE GENOMIC DNA]</scope>
    <source>
        <strain evidence="3">SUR2</strain>
    </source>
</reference>